<keyword evidence="2" id="KW-1185">Reference proteome</keyword>
<dbReference type="AlphaFoldDB" id="A0A9Q0YJW1"/>
<comment type="caution">
    <text evidence="1">The sequence shown here is derived from an EMBL/GenBank/DDBJ whole genome shotgun (WGS) entry which is preliminary data.</text>
</comment>
<dbReference type="EMBL" id="JAIZAY010000019">
    <property type="protein sequence ID" value="KAJ8023953.1"/>
    <property type="molecule type" value="Genomic_DNA"/>
</dbReference>
<proteinExistence type="predicted"/>
<dbReference type="Proteomes" id="UP001152320">
    <property type="component" value="Chromosome 19"/>
</dbReference>
<reference evidence="1" key="1">
    <citation type="submission" date="2021-10" db="EMBL/GenBank/DDBJ databases">
        <title>Tropical sea cucumber genome reveals ecological adaptation and Cuvierian tubules defense mechanism.</title>
        <authorList>
            <person name="Chen T."/>
        </authorList>
    </citation>
    <scope>NUCLEOTIDE SEQUENCE</scope>
    <source>
        <strain evidence="1">Nanhai2018</strain>
        <tissue evidence="1">Muscle</tissue>
    </source>
</reference>
<name>A0A9Q0YJW1_HOLLE</name>
<evidence type="ECO:0000313" key="2">
    <source>
        <dbReference type="Proteomes" id="UP001152320"/>
    </source>
</evidence>
<gene>
    <name evidence="1" type="ORF">HOLleu_36539</name>
</gene>
<protein>
    <submittedName>
        <fullName evidence="1">Uncharacterized protein</fullName>
    </submittedName>
</protein>
<sequence>MDDVIFHNSQWGSPEPKVVVQKLSIGQNSPQKAHLSWLGWTVNDDISQERPEKPQTFKAEGCHHRSRVRRRLISDEPRSPPYVMEDDEPLAQILDEQLFPEIGNSDDFLKSPPNVDFLLGSVTPKSSENDWDAEKTLKDHRIDIFGNEDDREEFTDFCETLMAGPSGDSLFNNQAEMEYPHVQSPQSNSSHVWDSEESDLQSFDDHNHYGTYENPKLVVCDALLLHNDHQDHWTMARRNRRWKKTRLGLRACDALYFDGEKYVSIKVITDGTKKYRLVIPKSHKHSKGMPEDVAIFTATLHESL</sequence>
<accession>A0A9Q0YJW1</accession>
<organism evidence="1 2">
    <name type="scientific">Holothuria leucospilota</name>
    <name type="common">Black long sea cucumber</name>
    <name type="synonym">Mertensiothuria leucospilota</name>
    <dbReference type="NCBI Taxonomy" id="206669"/>
    <lineage>
        <taxon>Eukaryota</taxon>
        <taxon>Metazoa</taxon>
        <taxon>Echinodermata</taxon>
        <taxon>Eleutherozoa</taxon>
        <taxon>Echinozoa</taxon>
        <taxon>Holothuroidea</taxon>
        <taxon>Aspidochirotacea</taxon>
        <taxon>Aspidochirotida</taxon>
        <taxon>Holothuriidae</taxon>
        <taxon>Holothuria</taxon>
    </lineage>
</organism>
<evidence type="ECO:0000313" key="1">
    <source>
        <dbReference type="EMBL" id="KAJ8023953.1"/>
    </source>
</evidence>